<feature type="transmembrane region" description="Helical" evidence="1">
    <location>
        <begin position="218"/>
        <end position="237"/>
    </location>
</feature>
<name>A0A4Z0Z3V1_9PEZI</name>
<dbReference type="Pfam" id="PF20163">
    <property type="entry name" value="DUF6536"/>
    <property type="match status" value="1"/>
</dbReference>
<feature type="transmembrane region" description="Helical" evidence="1">
    <location>
        <begin position="113"/>
        <end position="134"/>
    </location>
</feature>
<evidence type="ECO:0000313" key="4">
    <source>
        <dbReference type="Proteomes" id="UP000297716"/>
    </source>
</evidence>
<feature type="domain" description="DUF6536" evidence="2">
    <location>
        <begin position="111"/>
        <end position="260"/>
    </location>
</feature>
<evidence type="ECO:0000259" key="2">
    <source>
        <dbReference type="Pfam" id="PF20163"/>
    </source>
</evidence>
<dbReference type="EMBL" id="SKBN01000045">
    <property type="protein sequence ID" value="TGJ85453.1"/>
    <property type="molecule type" value="Genomic_DNA"/>
</dbReference>
<feature type="transmembrane region" description="Helical" evidence="1">
    <location>
        <begin position="418"/>
        <end position="438"/>
    </location>
</feature>
<feature type="transmembrane region" description="Helical" evidence="1">
    <location>
        <begin position="578"/>
        <end position="595"/>
    </location>
</feature>
<dbReference type="InterPro" id="IPR046623">
    <property type="entry name" value="DUF6536"/>
</dbReference>
<evidence type="ECO:0000256" key="1">
    <source>
        <dbReference type="SAM" id="Phobius"/>
    </source>
</evidence>
<keyword evidence="1" id="KW-0472">Membrane</keyword>
<dbReference type="PANTHER" id="PTHR35395:SF1">
    <property type="entry name" value="DUF6536 DOMAIN-CONTAINING PROTEIN"/>
    <property type="match status" value="1"/>
</dbReference>
<gene>
    <name evidence="3" type="ORF">E0Z10_g3333</name>
</gene>
<protein>
    <recommendedName>
        <fullName evidence="2">DUF6536 domain-containing protein</fullName>
    </recommendedName>
</protein>
<keyword evidence="1" id="KW-0812">Transmembrane</keyword>
<reference evidence="3 4" key="1">
    <citation type="submission" date="2019-03" db="EMBL/GenBank/DDBJ databases">
        <title>Draft genome sequence of Xylaria hypoxylon DSM 108379, a ubiquitous saprotrophic-parasitic fungi on hardwood.</title>
        <authorList>
            <person name="Buettner E."/>
            <person name="Leonhardt S."/>
            <person name="Gebauer A.M."/>
            <person name="Liers C."/>
            <person name="Hofrichter M."/>
            <person name="Kellner H."/>
        </authorList>
    </citation>
    <scope>NUCLEOTIDE SEQUENCE [LARGE SCALE GENOMIC DNA]</scope>
    <source>
        <strain evidence="3 4">DSM 108379</strain>
    </source>
</reference>
<dbReference type="PANTHER" id="PTHR35395">
    <property type="entry name" value="DUF6536 DOMAIN-CONTAINING PROTEIN"/>
    <property type="match status" value="1"/>
</dbReference>
<accession>A0A4Z0Z3V1</accession>
<proteinExistence type="predicted"/>
<dbReference type="Proteomes" id="UP000297716">
    <property type="component" value="Unassembled WGS sequence"/>
</dbReference>
<feature type="transmembrane region" description="Helical" evidence="1">
    <location>
        <begin position="539"/>
        <end position="558"/>
    </location>
</feature>
<organism evidence="3 4">
    <name type="scientific">Xylaria hypoxylon</name>
    <dbReference type="NCBI Taxonomy" id="37992"/>
    <lineage>
        <taxon>Eukaryota</taxon>
        <taxon>Fungi</taxon>
        <taxon>Dikarya</taxon>
        <taxon>Ascomycota</taxon>
        <taxon>Pezizomycotina</taxon>
        <taxon>Sordariomycetes</taxon>
        <taxon>Xylariomycetidae</taxon>
        <taxon>Xylariales</taxon>
        <taxon>Xylariaceae</taxon>
        <taxon>Xylaria</taxon>
    </lineage>
</organism>
<dbReference type="OrthoDB" id="5429634at2759"/>
<dbReference type="AlphaFoldDB" id="A0A4Z0Z3V1"/>
<keyword evidence="1" id="KW-1133">Transmembrane helix</keyword>
<comment type="caution">
    <text evidence="3">The sequence shown here is derived from an EMBL/GenBank/DDBJ whole genome shotgun (WGS) entry which is preliminary data.</text>
</comment>
<feature type="transmembrane region" description="Helical" evidence="1">
    <location>
        <begin position="672"/>
        <end position="694"/>
    </location>
</feature>
<keyword evidence="4" id="KW-1185">Reference proteome</keyword>
<evidence type="ECO:0000313" key="3">
    <source>
        <dbReference type="EMBL" id="TGJ85453.1"/>
    </source>
</evidence>
<dbReference type="STRING" id="37992.A0A4Z0Z3V1"/>
<sequence>MAGIHYHQLGGIDIEQREFSRGPDVTRAIPVESSAEYFIQQQDITGANSFTLPQQQVTPSSSTRPEASVITECTPFRAHGFANKQTLAGWFPRIDDNENTSLGFRLSKRNQALLLQVALIATIFGTNLFILVYASSKYPSKDGVGLLYTGDCDTVKTANRWLHLLINVLSTGMLSASSFCIQLQASPTRADIDKMHKLNKWLDIGAPSLRNLRYIGQWRLVCCIVLALSSLPIHLIFNSAVFQSLASNNYSVAVVKDSFLTSGASWNLSTAERNRQGDPGWDDGKVHLPDQDYQSVIEGMQEDVMNGLYEPKDISDCYALYEDYWAAQQGNVVVVVKNKTGDNDSLLLYTFVVPRYDNYAKNLWAASNGTGETVAFSPSPPPITTIFLGPPKYEASYCLVQYATASRDRCRLEYSTHILMAVCSLNFVKLLALFFVWMSRKKAERRRKVKSEEWGAELVDNEEHILARREAVLSTLGDAINSFMQEPDATTKNMCLATKYDFLQKRTFLSGQENEKSSPGIHPREWKMSRKRWASSPTWIQWASLIFLYIAFLTGLYTSMGLLVTSLKNRHFNLTFSFFRSLGFGSVSALTYLNIQLPRGDPVGLISNVLIINSPQILFSIMYSVSGAVMTTFLVQREFSLMYTRAHRKPLRVSEPVGIQRSSYFISLPLRYGIPLNLFSAVFHWLISQSFFLARITALMPDGVEDYGNSFSTLGYSPYAIIVSEFAFYPPIYRLLLHTDLYSGPQQG</sequence>